<dbReference type="PROSITE" id="PS50056">
    <property type="entry name" value="TYR_PHOSPHATASE_2"/>
    <property type="match status" value="1"/>
</dbReference>
<reference evidence="2 3" key="1">
    <citation type="submission" date="2020-12" db="EMBL/GenBank/DDBJ databases">
        <title>Revised draft genomes of Rhodomicrobium vannielii ATCC 17100 and Rhodomicrobium udaipurense JA643.</title>
        <authorList>
            <person name="Conners E.M."/>
            <person name="Davenport E.J."/>
            <person name="Bose A."/>
        </authorList>
    </citation>
    <scope>NUCLEOTIDE SEQUENCE [LARGE SCALE GENOMIC DNA]</scope>
    <source>
        <strain evidence="2 3">JA643</strain>
    </source>
</reference>
<evidence type="ECO:0000313" key="3">
    <source>
        <dbReference type="Proteomes" id="UP000623250"/>
    </source>
</evidence>
<organism evidence="2 3">
    <name type="scientific">Rhodomicrobium udaipurense</name>
    <dbReference type="NCBI Taxonomy" id="1202716"/>
    <lineage>
        <taxon>Bacteria</taxon>
        <taxon>Pseudomonadati</taxon>
        <taxon>Pseudomonadota</taxon>
        <taxon>Alphaproteobacteria</taxon>
        <taxon>Hyphomicrobiales</taxon>
        <taxon>Hyphomicrobiaceae</taxon>
        <taxon>Rhodomicrobium</taxon>
    </lineage>
</organism>
<dbReference type="PROSITE" id="PS00383">
    <property type="entry name" value="TYR_PHOSPHATASE_1"/>
    <property type="match status" value="1"/>
</dbReference>
<dbReference type="EMBL" id="JAEMUK010000016">
    <property type="protein sequence ID" value="MBJ7543691.1"/>
    <property type="molecule type" value="Genomic_DNA"/>
</dbReference>
<dbReference type="InterPro" id="IPR000387">
    <property type="entry name" value="Tyr_Pase_dom"/>
</dbReference>
<comment type="caution">
    <text evidence="2">The sequence shown here is derived from an EMBL/GenBank/DDBJ whole genome shotgun (WGS) entry which is preliminary data.</text>
</comment>
<gene>
    <name evidence="2" type="ORF">JDN41_08970</name>
</gene>
<keyword evidence="3" id="KW-1185">Reference proteome</keyword>
<dbReference type="Proteomes" id="UP000623250">
    <property type="component" value="Unassembled WGS sequence"/>
</dbReference>
<dbReference type="RefSeq" id="WP_037232930.1">
    <property type="nucleotide sequence ID" value="NZ_JAEMUK010000016.1"/>
</dbReference>
<name>A0A8I1GGW8_9HYPH</name>
<protein>
    <submittedName>
        <fullName evidence="2">Protein-tyrosine-phosphatase</fullName>
    </submittedName>
</protein>
<feature type="domain" description="Tyrosine specific protein phosphatases" evidence="1">
    <location>
        <begin position="72"/>
        <end position="133"/>
    </location>
</feature>
<accession>A0A8I1GGW8</accession>
<evidence type="ECO:0000313" key="2">
    <source>
        <dbReference type="EMBL" id="MBJ7543691.1"/>
    </source>
</evidence>
<sequence>MPLIETPFLTTVCGLEELAGHASREVSHVLSILDPDEPEPPAFGAYGEHARLEMRFHDIIEETAGHIVPTPDDVAKMLAFGRESEAEAGSLRHLLVHCHMGISRSTATMALLLGQSQPLLSADAIMQHILAMRERAWPNLRILEYGEAMLGRGDEFTRAAGAIYRIQLERRPEIREFFVNVGRGREIEAADRA</sequence>
<proteinExistence type="predicted"/>
<dbReference type="SUPFAM" id="SSF52799">
    <property type="entry name" value="(Phosphotyrosine protein) phosphatases II"/>
    <property type="match status" value="1"/>
</dbReference>
<dbReference type="Gene3D" id="3.90.190.10">
    <property type="entry name" value="Protein tyrosine phosphatase superfamily"/>
    <property type="match status" value="1"/>
</dbReference>
<dbReference type="AlphaFoldDB" id="A0A8I1GGW8"/>
<dbReference type="InterPro" id="IPR029021">
    <property type="entry name" value="Prot-tyrosine_phosphatase-like"/>
</dbReference>
<dbReference type="InterPro" id="IPR016130">
    <property type="entry name" value="Tyr_Pase_AS"/>
</dbReference>
<evidence type="ECO:0000259" key="1">
    <source>
        <dbReference type="PROSITE" id="PS50056"/>
    </source>
</evidence>